<evidence type="ECO:0000256" key="1">
    <source>
        <dbReference type="ARBA" id="ARBA00009649"/>
    </source>
</evidence>
<dbReference type="PRINTS" id="PR00700">
    <property type="entry name" value="PRTYPHPHTASE"/>
</dbReference>
<accession>A0A9P9WHC9</accession>
<dbReference type="InterPro" id="IPR050348">
    <property type="entry name" value="Protein-Tyr_Phosphatase"/>
</dbReference>
<dbReference type="SUPFAM" id="SSF52799">
    <property type="entry name" value="(Phosphotyrosine protein) phosphatases II"/>
    <property type="match status" value="1"/>
</dbReference>
<dbReference type="PROSITE" id="PS50055">
    <property type="entry name" value="TYR_PHOSPHATASE_PTP"/>
    <property type="match status" value="1"/>
</dbReference>
<dbReference type="Proteomes" id="UP000829685">
    <property type="component" value="Unassembled WGS sequence"/>
</dbReference>
<organism evidence="5 6">
    <name type="scientific">Neoarthrinium moseri</name>
    <dbReference type="NCBI Taxonomy" id="1658444"/>
    <lineage>
        <taxon>Eukaryota</taxon>
        <taxon>Fungi</taxon>
        <taxon>Dikarya</taxon>
        <taxon>Ascomycota</taxon>
        <taxon>Pezizomycotina</taxon>
        <taxon>Sordariomycetes</taxon>
        <taxon>Xylariomycetidae</taxon>
        <taxon>Amphisphaeriales</taxon>
        <taxon>Apiosporaceae</taxon>
        <taxon>Neoarthrinium</taxon>
    </lineage>
</organism>
<dbReference type="InterPro" id="IPR000242">
    <property type="entry name" value="PTP_cat"/>
</dbReference>
<feature type="domain" description="Tyrosine-protein phosphatase" evidence="3">
    <location>
        <begin position="211"/>
        <end position="473"/>
    </location>
</feature>
<feature type="region of interest" description="Disordered" evidence="2">
    <location>
        <begin position="1"/>
        <end position="162"/>
    </location>
</feature>
<protein>
    <submittedName>
        <fullName evidence="5">Uncharacterized protein</fullName>
    </submittedName>
</protein>
<dbReference type="EMBL" id="JAFIMR010000025">
    <property type="protein sequence ID" value="KAI1863488.1"/>
    <property type="molecule type" value="Genomic_DNA"/>
</dbReference>
<dbReference type="PANTHER" id="PTHR19134:SF449">
    <property type="entry name" value="TYROSINE-PROTEIN PHOSPHATASE 1"/>
    <property type="match status" value="1"/>
</dbReference>
<dbReference type="AlphaFoldDB" id="A0A9P9WHC9"/>
<name>A0A9P9WHC9_9PEZI</name>
<dbReference type="InterPro" id="IPR000387">
    <property type="entry name" value="Tyr_Pase_dom"/>
</dbReference>
<dbReference type="InterPro" id="IPR029021">
    <property type="entry name" value="Prot-tyrosine_phosphatase-like"/>
</dbReference>
<dbReference type="SMART" id="SM00194">
    <property type="entry name" value="PTPc"/>
    <property type="match status" value="1"/>
</dbReference>
<feature type="domain" description="Tyrosine specific protein phosphatases" evidence="4">
    <location>
        <begin position="378"/>
        <end position="464"/>
    </location>
</feature>
<feature type="compositionally biased region" description="Low complexity" evidence="2">
    <location>
        <begin position="49"/>
        <end position="63"/>
    </location>
</feature>
<gene>
    <name evidence="5" type="ORF">JX265_008705</name>
</gene>
<comment type="similarity">
    <text evidence="1">Belongs to the protein-tyrosine phosphatase family. Non-receptor class subfamily.</text>
</comment>
<evidence type="ECO:0000259" key="4">
    <source>
        <dbReference type="PROSITE" id="PS50056"/>
    </source>
</evidence>
<evidence type="ECO:0000313" key="6">
    <source>
        <dbReference type="Proteomes" id="UP000829685"/>
    </source>
</evidence>
<evidence type="ECO:0000256" key="2">
    <source>
        <dbReference type="SAM" id="MobiDB-lite"/>
    </source>
</evidence>
<comment type="caution">
    <text evidence="5">The sequence shown here is derived from an EMBL/GenBank/DDBJ whole genome shotgun (WGS) entry which is preliminary data.</text>
</comment>
<evidence type="ECO:0000313" key="5">
    <source>
        <dbReference type="EMBL" id="KAI1863488.1"/>
    </source>
</evidence>
<dbReference type="InterPro" id="IPR003595">
    <property type="entry name" value="Tyr_Pase_cat"/>
</dbReference>
<keyword evidence="6" id="KW-1185">Reference proteome</keyword>
<dbReference type="Gene3D" id="3.90.190.10">
    <property type="entry name" value="Protein tyrosine phosphatase superfamily"/>
    <property type="match status" value="1"/>
</dbReference>
<reference evidence="5" key="1">
    <citation type="submission" date="2021-03" db="EMBL/GenBank/DDBJ databases">
        <title>Revisited historic fungal species revealed as producer of novel bioactive compounds through whole genome sequencing and comparative genomics.</title>
        <authorList>
            <person name="Vignolle G.A."/>
            <person name="Hochenegger N."/>
            <person name="Mach R.L."/>
            <person name="Mach-Aigner A.R."/>
            <person name="Javad Rahimi M."/>
            <person name="Salim K.A."/>
            <person name="Chan C.M."/>
            <person name="Lim L.B.L."/>
            <person name="Cai F."/>
            <person name="Druzhinina I.S."/>
            <person name="U'Ren J.M."/>
            <person name="Derntl C."/>
        </authorList>
    </citation>
    <scope>NUCLEOTIDE SEQUENCE</scope>
    <source>
        <strain evidence="5">TUCIM 5799</strain>
    </source>
</reference>
<dbReference type="GO" id="GO:0004725">
    <property type="term" value="F:protein tyrosine phosphatase activity"/>
    <property type="evidence" value="ECO:0007669"/>
    <property type="project" value="InterPro"/>
</dbReference>
<dbReference type="PANTHER" id="PTHR19134">
    <property type="entry name" value="RECEPTOR-TYPE TYROSINE-PROTEIN PHOSPHATASE"/>
    <property type="match status" value="1"/>
</dbReference>
<sequence length="504" mass="56577">MTMDHKSFSARFRRNHRKTNASPPSAHSPVAVTTDGSDSAAHPPPAHAPPVLTITTTAAATPPRSSHSDHSIFHPPKSPFRNFHFRSSLKRARSPAPAELPHPTSPAVVNQDGTVEHDMTSPDKSPASARTRANGGEHGIQGDAETGSLRQQQQEPQQPKIPAFLTMSEQDILAKYTEITWNERNRLFRAVTNTSPTFKFARVDSAFRELDRYGNIQPYNNNRVKLRVPDGNPDYINASPIALDSPLNPDGRPPHKYIAMQGPTERTSEHVWRMVSEQLASPAVMVMLTETHENNMEKCYPYYPDAVDETLEVGEDDEFQDGFRAQVKCAEIEQKADGAIEMRKLTVHVDGRDDDMEVWHLLYKKWPDFGVPALGDIDSFFELMRLSREKNASDDNPRIVHCSAGVGRSGTFIALEHLMREIDSGDLERYDEARGADASDLVFDTVNELREQRKMMVQAEPQYIFIYQVLRKQWLDKYGDADGVGGEPAAKRLEVGHDPFVEDN</sequence>
<dbReference type="InterPro" id="IPR016130">
    <property type="entry name" value="Tyr_Pase_AS"/>
</dbReference>
<dbReference type="PROSITE" id="PS00383">
    <property type="entry name" value="TYR_PHOSPHATASE_1"/>
    <property type="match status" value="1"/>
</dbReference>
<evidence type="ECO:0000259" key="3">
    <source>
        <dbReference type="PROSITE" id="PS50055"/>
    </source>
</evidence>
<dbReference type="SMART" id="SM00404">
    <property type="entry name" value="PTPc_motif"/>
    <property type="match status" value="1"/>
</dbReference>
<dbReference type="CDD" id="cd18533">
    <property type="entry name" value="PTP_fungal"/>
    <property type="match status" value="1"/>
</dbReference>
<proteinExistence type="inferred from homology"/>
<dbReference type="PROSITE" id="PS50056">
    <property type="entry name" value="TYR_PHOSPHATASE_2"/>
    <property type="match status" value="1"/>
</dbReference>
<dbReference type="Pfam" id="PF00102">
    <property type="entry name" value="Y_phosphatase"/>
    <property type="match status" value="1"/>
</dbReference>
<feature type="compositionally biased region" description="Basic residues" evidence="2">
    <location>
        <begin position="83"/>
        <end position="93"/>
    </location>
</feature>